<proteinExistence type="predicted"/>
<protein>
    <submittedName>
        <fullName evidence="1">Uncharacterized protein</fullName>
    </submittedName>
</protein>
<dbReference type="AlphaFoldDB" id="A0AAV4BI99"/>
<accession>A0AAV4BI99</accession>
<organism evidence="1 2">
    <name type="scientific">Plakobranchus ocellatus</name>
    <dbReference type="NCBI Taxonomy" id="259542"/>
    <lineage>
        <taxon>Eukaryota</taxon>
        <taxon>Metazoa</taxon>
        <taxon>Spiralia</taxon>
        <taxon>Lophotrochozoa</taxon>
        <taxon>Mollusca</taxon>
        <taxon>Gastropoda</taxon>
        <taxon>Heterobranchia</taxon>
        <taxon>Euthyneura</taxon>
        <taxon>Panpulmonata</taxon>
        <taxon>Sacoglossa</taxon>
        <taxon>Placobranchoidea</taxon>
        <taxon>Plakobranchidae</taxon>
        <taxon>Plakobranchus</taxon>
    </lineage>
</organism>
<gene>
    <name evidence="1" type="ORF">PoB_004454900</name>
</gene>
<name>A0AAV4BI99_9GAST</name>
<evidence type="ECO:0000313" key="2">
    <source>
        <dbReference type="Proteomes" id="UP000735302"/>
    </source>
</evidence>
<keyword evidence="2" id="KW-1185">Reference proteome</keyword>
<reference evidence="1 2" key="1">
    <citation type="journal article" date="2021" name="Elife">
        <title>Chloroplast acquisition without the gene transfer in kleptoplastic sea slugs, Plakobranchus ocellatus.</title>
        <authorList>
            <person name="Maeda T."/>
            <person name="Takahashi S."/>
            <person name="Yoshida T."/>
            <person name="Shimamura S."/>
            <person name="Takaki Y."/>
            <person name="Nagai Y."/>
            <person name="Toyoda A."/>
            <person name="Suzuki Y."/>
            <person name="Arimoto A."/>
            <person name="Ishii H."/>
            <person name="Satoh N."/>
            <person name="Nishiyama T."/>
            <person name="Hasebe M."/>
            <person name="Maruyama T."/>
            <person name="Minagawa J."/>
            <person name="Obokata J."/>
            <person name="Shigenobu S."/>
        </authorList>
    </citation>
    <scope>NUCLEOTIDE SEQUENCE [LARGE SCALE GENOMIC DNA]</scope>
</reference>
<evidence type="ECO:0000313" key="1">
    <source>
        <dbReference type="EMBL" id="GFO18044.1"/>
    </source>
</evidence>
<dbReference type="EMBL" id="BLXT01004926">
    <property type="protein sequence ID" value="GFO18044.1"/>
    <property type="molecule type" value="Genomic_DNA"/>
</dbReference>
<comment type="caution">
    <text evidence="1">The sequence shown here is derived from an EMBL/GenBank/DDBJ whole genome shotgun (WGS) entry which is preliminary data.</text>
</comment>
<dbReference type="Proteomes" id="UP000735302">
    <property type="component" value="Unassembled WGS sequence"/>
</dbReference>
<sequence length="155" mass="17208">MIESGAWRGSLQIFTAISVSFPPPSQVHANSSLAKPESALEVTREWIHLQLDKFTWSASASHLLVRCGGALSSSEDSQCSHAVHCMNSSTLLQYVFKARESKIFLTLNDDVITRPVNSEPIQSSRRKLKPSVPRVHSVVVYSRFRKWPSSSADVP</sequence>